<dbReference type="Proteomes" id="UP000179243">
    <property type="component" value="Unassembled WGS sequence"/>
</dbReference>
<keyword evidence="1" id="KW-0472">Membrane</keyword>
<dbReference type="AlphaFoldDB" id="A0A1F7FEX9"/>
<protein>
    <recommendedName>
        <fullName evidence="4">Outer membrane protein beta-barrel domain-containing protein</fullName>
    </recommendedName>
</protein>
<accession>A0A1F7FEX9</accession>
<proteinExistence type="predicted"/>
<dbReference type="SUPFAM" id="SSF56925">
    <property type="entry name" value="OMPA-like"/>
    <property type="match status" value="1"/>
</dbReference>
<dbReference type="EMBL" id="MFYX01000064">
    <property type="protein sequence ID" value="OGK05006.1"/>
    <property type="molecule type" value="Genomic_DNA"/>
</dbReference>
<keyword evidence="1" id="KW-1133">Transmembrane helix</keyword>
<evidence type="ECO:0000313" key="2">
    <source>
        <dbReference type="EMBL" id="OGK05006.1"/>
    </source>
</evidence>
<comment type="caution">
    <text evidence="2">The sequence shown here is derived from an EMBL/GenBank/DDBJ whole genome shotgun (WGS) entry which is preliminary data.</text>
</comment>
<gene>
    <name evidence="2" type="ORF">A2519_10035</name>
</gene>
<evidence type="ECO:0000313" key="3">
    <source>
        <dbReference type="Proteomes" id="UP000179243"/>
    </source>
</evidence>
<feature type="transmembrane region" description="Helical" evidence="1">
    <location>
        <begin position="340"/>
        <end position="360"/>
    </location>
</feature>
<evidence type="ECO:0008006" key="4">
    <source>
        <dbReference type="Google" id="ProtNLM"/>
    </source>
</evidence>
<sequence length="361" mass="40819">MIMKIFFVLVFSLIYTHNIFGDVVIFPFQLAGVDSSNQNTIIQLFFEDYETFYKGSIKAGPDSVLCSAKECAIATASAMGAEEVVYGSARMLGSKWIVAGYRYRTADQKLLASIRLDCKSVEDFEFVMKRMAEALAKGKTMEDVASIDNVTESEMTDEQHRRREGFYAFGVKFGYLFPQGKSSYLNYDYNYDYYYSYEDRYDTNQYKQVLMTDFVNWFELPKDLVLNWDLHVGWGAELGTHFSLLKLFSRGDFAPYAGGGIGLDYVFADPFDDPNKRNSGFALNGKVGMLFFRTYNFRLSLDAGYKIVFNDDLDQGITTALGITWKKRPPSETTQSRNPVTTVLAVIGGIVVTIFVIGVAL</sequence>
<organism evidence="2 3">
    <name type="scientific">Candidatus Raymondbacteria bacterium RIFOXYD12_FULL_49_13</name>
    <dbReference type="NCBI Taxonomy" id="1817890"/>
    <lineage>
        <taxon>Bacteria</taxon>
        <taxon>Raymondiibacteriota</taxon>
    </lineage>
</organism>
<reference evidence="2 3" key="1">
    <citation type="journal article" date="2016" name="Nat. Commun.">
        <title>Thousands of microbial genomes shed light on interconnected biogeochemical processes in an aquifer system.</title>
        <authorList>
            <person name="Anantharaman K."/>
            <person name="Brown C.T."/>
            <person name="Hug L.A."/>
            <person name="Sharon I."/>
            <person name="Castelle C.J."/>
            <person name="Probst A.J."/>
            <person name="Thomas B.C."/>
            <person name="Singh A."/>
            <person name="Wilkins M.J."/>
            <person name="Karaoz U."/>
            <person name="Brodie E.L."/>
            <person name="Williams K.H."/>
            <person name="Hubbard S.S."/>
            <person name="Banfield J.F."/>
        </authorList>
    </citation>
    <scope>NUCLEOTIDE SEQUENCE [LARGE SCALE GENOMIC DNA]</scope>
</reference>
<name>A0A1F7FEX9_UNCRA</name>
<dbReference type="InterPro" id="IPR011250">
    <property type="entry name" value="OMP/PagP_B-barrel"/>
</dbReference>
<evidence type="ECO:0000256" key="1">
    <source>
        <dbReference type="SAM" id="Phobius"/>
    </source>
</evidence>
<keyword evidence="1" id="KW-0812">Transmembrane</keyword>